<gene>
    <name evidence="2" type="ORF">pdam_00000750</name>
</gene>
<protein>
    <recommendedName>
        <fullName evidence="1">Fibronectin type-III domain-containing protein</fullName>
    </recommendedName>
</protein>
<organism evidence="2 3">
    <name type="scientific">Pocillopora damicornis</name>
    <name type="common">Cauliflower coral</name>
    <name type="synonym">Millepora damicornis</name>
    <dbReference type="NCBI Taxonomy" id="46731"/>
    <lineage>
        <taxon>Eukaryota</taxon>
        <taxon>Metazoa</taxon>
        <taxon>Cnidaria</taxon>
        <taxon>Anthozoa</taxon>
        <taxon>Hexacorallia</taxon>
        <taxon>Scleractinia</taxon>
        <taxon>Astrocoeniina</taxon>
        <taxon>Pocilloporidae</taxon>
        <taxon>Pocillopora</taxon>
    </lineage>
</organism>
<dbReference type="InterPro" id="IPR036116">
    <property type="entry name" value="FN3_sf"/>
</dbReference>
<dbReference type="EMBL" id="RCHS01002836">
    <property type="protein sequence ID" value="RMX45254.1"/>
    <property type="molecule type" value="Genomic_DNA"/>
</dbReference>
<dbReference type="SUPFAM" id="SSF49265">
    <property type="entry name" value="Fibronectin type III"/>
    <property type="match status" value="1"/>
</dbReference>
<dbReference type="Gene3D" id="2.60.40.10">
    <property type="entry name" value="Immunoglobulins"/>
    <property type="match status" value="1"/>
</dbReference>
<dbReference type="STRING" id="46731.A0A3M6TVG5"/>
<dbReference type="GO" id="GO:0005634">
    <property type="term" value="C:nucleus"/>
    <property type="evidence" value="ECO:0007669"/>
    <property type="project" value="TreeGrafter"/>
</dbReference>
<dbReference type="Proteomes" id="UP000275408">
    <property type="component" value="Unassembled WGS sequence"/>
</dbReference>
<evidence type="ECO:0000259" key="1">
    <source>
        <dbReference type="PROSITE" id="PS50853"/>
    </source>
</evidence>
<accession>A0A3M6TVG5</accession>
<dbReference type="SMART" id="SM00060">
    <property type="entry name" value="FN3"/>
    <property type="match status" value="1"/>
</dbReference>
<sequence>MSVPPRPDPPIVGKVTHNSIELYWRAPEVVDQGKGDSRLRYCIQEEELGPRSRGFGNVYSGYSKMNVFEGLEARTQYRYRLKCMNDFGSSAWSAVVTVSTTKKPQTSEDLQRAVTKGDVETVRNILPGKFTMLMFFSVITPPLSTGKHLWRIVRTKKYILEKKVLNEMK</sequence>
<dbReference type="CDD" id="cd00063">
    <property type="entry name" value="FN3"/>
    <property type="match status" value="1"/>
</dbReference>
<evidence type="ECO:0000313" key="3">
    <source>
        <dbReference type="Proteomes" id="UP000275408"/>
    </source>
</evidence>
<dbReference type="OrthoDB" id="9995210at2759"/>
<reference evidence="2 3" key="1">
    <citation type="journal article" date="2018" name="Sci. Rep.">
        <title>Comparative analysis of the Pocillopora damicornis genome highlights role of immune system in coral evolution.</title>
        <authorList>
            <person name="Cunning R."/>
            <person name="Bay R.A."/>
            <person name="Gillette P."/>
            <person name="Baker A.C."/>
            <person name="Traylor-Knowles N."/>
        </authorList>
    </citation>
    <scope>NUCLEOTIDE SEQUENCE [LARGE SCALE GENOMIC DNA]</scope>
    <source>
        <strain evidence="2">RSMAS</strain>
        <tissue evidence="2">Whole animal</tissue>
    </source>
</reference>
<dbReference type="GO" id="GO:0042981">
    <property type="term" value="P:regulation of apoptotic process"/>
    <property type="evidence" value="ECO:0007669"/>
    <property type="project" value="TreeGrafter"/>
</dbReference>
<keyword evidence="3" id="KW-1185">Reference proteome</keyword>
<dbReference type="PANTHER" id="PTHR24183:SF1">
    <property type="entry name" value="FIBRONECTIN TYPE 3 AND ANKYRIN REPEAT DOMAINS PROTEIN 1"/>
    <property type="match status" value="1"/>
</dbReference>
<evidence type="ECO:0000313" key="2">
    <source>
        <dbReference type="EMBL" id="RMX45254.1"/>
    </source>
</evidence>
<dbReference type="PANTHER" id="PTHR24183">
    <property type="entry name" value="FIBRONECTIN TYPE 3 AND ANKYRIN REPEAT DOMAINS PROTEIN 1"/>
    <property type="match status" value="1"/>
</dbReference>
<name>A0A3M6TVG5_POCDA</name>
<dbReference type="InterPro" id="IPR013783">
    <property type="entry name" value="Ig-like_fold"/>
</dbReference>
<dbReference type="InterPro" id="IPR003961">
    <property type="entry name" value="FN3_dom"/>
</dbReference>
<proteinExistence type="predicted"/>
<dbReference type="PROSITE" id="PS50853">
    <property type="entry name" value="FN3"/>
    <property type="match status" value="1"/>
</dbReference>
<dbReference type="AlphaFoldDB" id="A0A3M6TVG5"/>
<feature type="domain" description="Fibronectin type-III" evidence="1">
    <location>
        <begin position="6"/>
        <end position="104"/>
    </location>
</feature>
<comment type="caution">
    <text evidence="2">The sequence shown here is derived from an EMBL/GenBank/DDBJ whole genome shotgun (WGS) entry which is preliminary data.</text>
</comment>